<dbReference type="PANTHER" id="PTHR15272">
    <property type="entry name" value="CHROMATIN ASSEMBLY FACTOR 1 SUBUNIT A CAF-1 SUBUNIT A"/>
    <property type="match status" value="1"/>
</dbReference>
<accession>A0A1D6HX25</accession>
<dbReference type="Pfam" id="PF12253">
    <property type="entry name" value="CAF1A_dimeriz"/>
    <property type="match status" value="1"/>
</dbReference>
<feature type="region of interest" description="Disordered" evidence="1">
    <location>
        <begin position="414"/>
        <end position="434"/>
    </location>
</feature>
<dbReference type="EnsemblPlants" id="Zm00001eb304780_T001">
    <property type="protein sequence ID" value="Zm00001eb304780_P001"/>
    <property type="gene ID" value="Zm00001eb304780"/>
</dbReference>
<organism evidence="4">
    <name type="scientific">Zea mays</name>
    <name type="common">Maize</name>
    <dbReference type="NCBI Taxonomy" id="4577"/>
    <lineage>
        <taxon>Eukaryota</taxon>
        <taxon>Viridiplantae</taxon>
        <taxon>Streptophyta</taxon>
        <taxon>Embryophyta</taxon>
        <taxon>Tracheophyta</taxon>
        <taxon>Spermatophyta</taxon>
        <taxon>Magnoliopsida</taxon>
        <taxon>Liliopsida</taxon>
        <taxon>Poales</taxon>
        <taxon>Poaceae</taxon>
        <taxon>PACMAD clade</taxon>
        <taxon>Panicoideae</taxon>
        <taxon>Andropogonodae</taxon>
        <taxon>Andropogoneae</taxon>
        <taxon>Tripsacinae</taxon>
        <taxon>Zea</taxon>
    </lineage>
</organism>
<feature type="domain" description="Chromatin assembly factor 1 subunit A dimerization" evidence="2">
    <location>
        <begin position="465"/>
        <end position="535"/>
    </location>
</feature>
<keyword evidence="6" id="KW-1185">Reference proteome</keyword>
<dbReference type="Pfam" id="PF21796">
    <property type="entry name" value="Cac1_C"/>
    <property type="match status" value="1"/>
</dbReference>
<dbReference type="ExpressionAtlas" id="A0A1D6HX25">
    <property type="expression patterns" value="baseline and differential"/>
</dbReference>
<feature type="compositionally biased region" description="Acidic residues" evidence="1">
    <location>
        <begin position="500"/>
        <end position="517"/>
    </location>
</feature>
<dbReference type="AlphaFoldDB" id="A0A1D6HX25"/>
<feature type="compositionally biased region" description="Basic and acidic residues" evidence="1">
    <location>
        <begin position="275"/>
        <end position="304"/>
    </location>
</feature>
<reference evidence="4 6" key="1">
    <citation type="submission" date="2015-12" db="EMBL/GenBank/DDBJ databases">
        <title>Update maize B73 reference genome by single molecule sequencing technologies.</title>
        <authorList>
            <consortium name="Maize Genome Sequencing Project"/>
            <person name="Ware D."/>
        </authorList>
    </citation>
    <scope>NUCLEOTIDE SEQUENCE [LARGE SCALE GENOMIC DNA]</scope>
    <source>
        <strain evidence="6">cv. B73</strain>
        <tissue evidence="4">Seedling</tissue>
    </source>
</reference>
<feature type="region of interest" description="Disordered" evidence="1">
    <location>
        <begin position="773"/>
        <end position="821"/>
    </location>
</feature>
<dbReference type="GeneID" id="103632188"/>
<dbReference type="EMBL" id="CM007650">
    <property type="protein sequence ID" value="ONM52770.1"/>
    <property type="molecule type" value="Genomic_DNA"/>
</dbReference>
<feature type="compositionally biased region" description="Basic and acidic residues" evidence="1">
    <location>
        <begin position="1"/>
        <end position="10"/>
    </location>
</feature>
<dbReference type="PaxDb" id="4577-GRMZM2G317051_P01"/>
<gene>
    <name evidence="5" type="primary">LOC103632188</name>
    <name evidence="4" type="ORF">ZEAMMB73_Zm00001d019349</name>
</gene>
<name>A0A1D6HX25_MAIZE</name>
<reference evidence="5" key="3">
    <citation type="submission" date="2021-05" db="UniProtKB">
        <authorList>
            <consortium name="EnsemblPlants"/>
        </authorList>
    </citation>
    <scope>IDENTIFICATION</scope>
    <source>
        <strain evidence="5">cv. B73</strain>
    </source>
</reference>
<protein>
    <submittedName>
        <fullName evidence="4">Chromatin assembly factor 1 subunit FAS1</fullName>
    </submittedName>
</protein>
<evidence type="ECO:0000313" key="6">
    <source>
        <dbReference type="Proteomes" id="UP000007305"/>
    </source>
</evidence>
<dbReference type="InterPro" id="IPR022043">
    <property type="entry name" value="CAF1A_DD"/>
</dbReference>
<proteinExistence type="predicted"/>
<dbReference type="Proteomes" id="UP000007305">
    <property type="component" value="Chromosome 7"/>
</dbReference>
<reference evidence="5" key="2">
    <citation type="submission" date="2019-07" db="EMBL/GenBank/DDBJ databases">
        <authorList>
            <person name="Seetharam A."/>
            <person name="Woodhouse M."/>
            <person name="Cannon E."/>
        </authorList>
    </citation>
    <scope>NUCLEOTIDE SEQUENCE [LARGE SCALE GENOMIC DNA]</scope>
    <source>
        <strain evidence="5">cv. B73</strain>
    </source>
</reference>
<feature type="compositionally biased region" description="Polar residues" evidence="1">
    <location>
        <begin position="774"/>
        <end position="791"/>
    </location>
</feature>
<dbReference type="GO" id="GO:0033186">
    <property type="term" value="C:CAF-1 complex"/>
    <property type="evidence" value="ECO:0000318"/>
    <property type="project" value="GO_Central"/>
</dbReference>
<dbReference type="GO" id="GO:0006334">
    <property type="term" value="P:nucleosome assembly"/>
    <property type="evidence" value="ECO:0000318"/>
    <property type="project" value="GO_Central"/>
</dbReference>
<evidence type="ECO:0000259" key="3">
    <source>
        <dbReference type="Pfam" id="PF21796"/>
    </source>
</evidence>
<dbReference type="Gramene" id="Zm00001eb304780_T002">
    <property type="protein sequence ID" value="Zm00001eb304780_P002"/>
    <property type="gene ID" value="Zm00001eb304780"/>
</dbReference>
<dbReference type="Gramene" id="Zm00001eb304780_T001">
    <property type="protein sequence ID" value="Zm00001eb304780_P001"/>
    <property type="gene ID" value="Zm00001eb304780"/>
</dbReference>
<dbReference type="eggNOG" id="KOG4364">
    <property type="taxonomic scope" value="Eukaryota"/>
</dbReference>
<feature type="region of interest" description="Disordered" evidence="1">
    <location>
        <begin position="275"/>
        <end position="306"/>
    </location>
</feature>
<evidence type="ECO:0000256" key="1">
    <source>
        <dbReference type="SAM" id="MobiDB-lite"/>
    </source>
</evidence>
<dbReference type="InterPro" id="IPR048800">
    <property type="entry name" value="Cac1-like_C"/>
</dbReference>
<dbReference type="STRING" id="4577.A0A1D6HX25"/>
<feature type="domain" description="Chromatin assembly factor 1 subunit Cac1-like C-terminal" evidence="3">
    <location>
        <begin position="691"/>
        <end position="741"/>
    </location>
</feature>
<evidence type="ECO:0000313" key="5">
    <source>
        <dbReference type="EnsemblPlants" id="Zm00001eb304780_P001"/>
    </source>
</evidence>
<dbReference type="EnsemblPlants" id="Zm00001eb304780_T002">
    <property type="protein sequence ID" value="Zm00001eb304780_P002"/>
    <property type="gene ID" value="Zm00001eb304780"/>
</dbReference>
<dbReference type="GO" id="GO:0005634">
    <property type="term" value="C:nucleus"/>
    <property type="evidence" value="ECO:0000318"/>
    <property type="project" value="GO_Central"/>
</dbReference>
<evidence type="ECO:0000313" key="4">
    <source>
        <dbReference type="EMBL" id="ONM52770.1"/>
    </source>
</evidence>
<dbReference type="IntAct" id="A0A1D6HX25">
    <property type="interactions" value="5"/>
</dbReference>
<evidence type="ECO:0000259" key="2">
    <source>
        <dbReference type="Pfam" id="PF12253"/>
    </source>
</evidence>
<dbReference type="OMA" id="GAIMHHD"/>
<sequence>MDGDKVKESAPDCASGAAEPTKKQDKRKRAYAEFDVVDKKSVSAEWQQEMDALYKYYKEVSGHQLNPEELSCTTNDSIIACLLEESSLSCAKLTDGIYKRMKLQYGVTESSVRTSVLNIGRRSSYGISAMDVNGLEDESDSSLWCWETEDLALLPLHLRSSLSIRRTARKLIHKRILVLSGKLATKDASNACSNQNSLMENAGEALDLDEIRSIIESKHKNDDDIKTEAQDFQAIRKAVKKQQMMVGHIQTEKNKKERELRHIYEKTEREAKRIERENKRLKKHQEEEERAKKKKEKEEAELKRKASIQKQANLMERFFKRKADSNIGSSDSHHMERTTCSKSTGNIEELAVAATSAMDCTLCKENHLSMEELRMIHVAKWRTLFQHNRLRHWGVRRSPKIQLFLELRLQKPSTPIASDSMSTPTKEQSSLESTGNLDITKLLDELEIPSRSQNSTSSSVLLVKKLLQFDNSSRPAYYGTWRKKSSTVSARQPFQRDEELNYDVESDEEWEEVDPGDPGERLSDYEEDDEKTMNEHDAMIDAEKETENSFIVPNDYLSDDEGMQCESVCVRFDGISSLLSIPGVTVEELNALLQRQKALHIITEHALKIDRPLVICNLDHRKLGLLNAEGITGMLKMEKICLQALCMKKYPGSPIIDVPVVNTTIEDGFCRSNKKSPRTPVSSKAISESDMPEFAKLVASCPQGRVKLVELLHETFPYVSKARLKNKVGEIAEFTKNRWQVKQDILDRYNLSLSPDKGEGLKCAASCCSQQCQPPNESGNTGESSSPQCSLKSEMVRQQLGAQGSSHGSARHPSTKMAGGQ</sequence>
<feature type="region of interest" description="Disordered" evidence="1">
    <location>
        <begin position="1"/>
        <end position="27"/>
    </location>
</feature>
<dbReference type="RefSeq" id="XP_020396778.1">
    <property type="nucleotide sequence ID" value="XM_020541189.2"/>
</dbReference>
<feature type="region of interest" description="Disordered" evidence="1">
    <location>
        <begin position="488"/>
        <end position="531"/>
    </location>
</feature>
<dbReference type="PANTHER" id="PTHR15272:SF7">
    <property type="entry name" value="OS07G0273301 PROTEIN"/>
    <property type="match status" value="1"/>
</dbReference>